<accession>A0A5A7S7M2</accession>
<organism evidence="2 3">
    <name type="scientific">Antrihabitans cavernicola</name>
    <dbReference type="NCBI Taxonomy" id="2495913"/>
    <lineage>
        <taxon>Bacteria</taxon>
        <taxon>Bacillati</taxon>
        <taxon>Actinomycetota</taxon>
        <taxon>Actinomycetes</taxon>
        <taxon>Mycobacteriales</taxon>
        <taxon>Nocardiaceae</taxon>
        <taxon>Antrihabitans</taxon>
    </lineage>
</organism>
<dbReference type="Pfam" id="PF14337">
    <property type="entry name" value="Abi_alpha"/>
    <property type="match status" value="1"/>
</dbReference>
<proteinExistence type="predicted"/>
<dbReference type="InterPro" id="IPR025506">
    <property type="entry name" value="Abi_alpha"/>
</dbReference>
<dbReference type="Proteomes" id="UP000322244">
    <property type="component" value="Unassembled WGS sequence"/>
</dbReference>
<evidence type="ECO:0000256" key="1">
    <source>
        <dbReference type="SAM" id="MobiDB-lite"/>
    </source>
</evidence>
<feature type="compositionally biased region" description="Polar residues" evidence="1">
    <location>
        <begin position="27"/>
        <end position="40"/>
    </location>
</feature>
<name>A0A5A7S7M2_9NOCA</name>
<dbReference type="RefSeq" id="WP_149431975.1">
    <property type="nucleotide sequence ID" value="NZ_VLNY01000011.1"/>
</dbReference>
<comment type="caution">
    <text evidence="2">The sequence shown here is derived from an EMBL/GenBank/DDBJ whole genome shotgun (WGS) entry which is preliminary data.</text>
</comment>
<feature type="region of interest" description="Disordered" evidence="1">
    <location>
        <begin position="1"/>
        <end position="40"/>
    </location>
</feature>
<evidence type="ECO:0000313" key="2">
    <source>
        <dbReference type="EMBL" id="KAA0021142.1"/>
    </source>
</evidence>
<dbReference type="EMBL" id="VLNY01000011">
    <property type="protein sequence ID" value="KAA0021142.1"/>
    <property type="molecule type" value="Genomic_DNA"/>
</dbReference>
<keyword evidence="3" id="KW-1185">Reference proteome</keyword>
<gene>
    <name evidence="2" type="ORF">FOY51_19680</name>
</gene>
<protein>
    <submittedName>
        <fullName evidence="2">DUF4393 domain-containing protein</fullName>
    </submittedName>
</protein>
<reference evidence="2 3" key="1">
    <citation type="submission" date="2019-07" db="EMBL/GenBank/DDBJ databases">
        <title>Rhodococcus cavernicolus sp. nov., isolated from a cave.</title>
        <authorList>
            <person name="Lee S.D."/>
        </authorList>
    </citation>
    <scope>NUCLEOTIDE SEQUENCE [LARGE SCALE GENOMIC DNA]</scope>
    <source>
        <strain evidence="2 3">C1-24</strain>
    </source>
</reference>
<dbReference type="OrthoDB" id="3761621at2"/>
<dbReference type="AlphaFoldDB" id="A0A5A7S7M2"/>
<evidence type="ECO:0000313" key="3">
    <source>
        <dbReference type="Proteomes" id="UP000322244"/>
    </source>
</evidence>
<dbReference type="Gene3D" id="3.30.110.190">
    <property type="match status" value="1"/>
</dbReference>
<sequence>MTHAAPDRPQASAPAVQNKNIVVDADSVSTPARKPQSSSALTELAKGGAGAVTDPIGLAKVAGATLFRAMSGFAKSSIGAATDIAREVSAGEPITEIVDTRVEQARTVAWHALGLDDNSEHGFAERLNRGAKDNHDLRAQGNALIEKSWFPSKSMGEHPAFSQILRSLTPDEARILRFLAACGPQPAIDVRTKTPFGVGSERLAGGINMIADMAGCQWVERDQQYLANLNRLGMVRFSEEPVEDFRRYSLIEAQPKSSQAMAKAKKAMTVYRSIYLSLFGIQFCQECFDLEGYDAGGWADNDRGDVIHGKGTPAVKHKHH</sequence>